<feature type="compositionally biased region" description="Basic and acidic residues" evidence="7">
    <location>
        <begin position="137"/>
        <end position="164"/>
    </location>
</feature>
<dbReference type="GO" id="GO:0030672">
    <property type="term" value="C:synaptic vesicle membrane"/>
    <property type="evidence" value="ECO:0007669"/>
    <property type="project" value="TreeGrafter"/>
</dbReference>
<comment type="caution">
    <text evidence="8">The sequence shown here is derived from an EMBL/GenBank/DDBJ whole genome shotgun (WGS) entry which is preliminary data.</text>
</comment>
<name>A0A8T3DLE6_9TELE</name>
<organism evidence="8 9">
    <name type="scientific">Albula goreensis</name>
    <dbReference type="NCBI Taxonomy" id="1534307"/>
    <lineage>
        <taxon>Eukaryota</taxon>
        <taxon>Metazoa</taxon>
        <taxon>Chordata</taxon>
        <taxon>Craniata</taxon>
        <taxon>Vertebrata</taxon>
        <taxon>Euteleostomi</taxon>
        <taxon>Actinopterygii</taxon>
        <taxon>Neopterygii</taxon>
        <taxon>Teleostei</taxon>
        <taxon>Albuliformes</taxon>
        <taxon>Albulidae</taxon>
        <taxon>Albula</taxon>
    </lineage>
</organism>
<proteinExistence type="inferred from homology"/>
<dbReference type="GO" id="GO:0030130">
    <property type="term" value="C:clathrin coat of trans-Golgi network vesicle"/>
    <property type="evidence" value="ECO:0007669"/>
    <property type="project" value="InterPro"/>
</dbReference>
<feature type="region of interest" description="Disordered" evidence="7">
    <location>
        <begin position="1"/>
        <end position="23"/>
    </location>
</feature>
<feature type="region of interest" description="Disordered" evidence="7">
    <location>
        <begin position="41"/>
        <end position="99"/>
    </location>
</feature>
<dbReference type="GO" id="GO:0072583">
    <property type="term" value="P:clathrin-dependent endocytosis"/>
    <property type="evidence" value="ECO:0007669"/>
    <property type="project" value="TreeGrafter"/>
</dbReference>
<evidence type="ECO:0000256" key="3">
    <source>
        <dbReference type="ARBA" id="ARBA00023136"/>
    </source>
</evidence>
<dbReference type="GO" id="GO:0099631">
    <property type="term" value="C:postsynaptic endocytic zone cytoplasmic component"/>
    <property type="evidence" value="ECO:0007669"/>
    <property type="project" value="TreeGrafter"/>
</dbReference>
<keyword evidence="5 6" id="KW-0968">Cytoplasmic vesicle</keyword>
<dbReference type="AlphaFoldDB" id="A0A8T3DLE6"/>
<dbReference type="GO" id="GO:0005198">
    <property type="term" value="F:structural molecule activity"/>
    <property type="evidence" value="ECO:0007669"/>
    <property type="project" value="InterPro"/>
</dbReference>
<evidence type="ECO:0000313" key="8">
    <source>
        <dbReference type="EMBL" id="KAI1898053.1"/>
    </source>
</evidence>
<accession>A0A8T3DLE6</accession>
<dbReference type="PANTHER" id="PTHR10639">
    <property type="entry name" value="CLATHRIN LIGHT CHAIN"/>
    <property type="match status" value="1"/>
</dbReference>
<protein>
    <recommendedName>
        <fullName evidence="6">Clathrin light chain</fullName>
    </recommendedName>
</protein>
<evidence type="ECO:0000256" key="5">
    <source>
        <dbReference type="ARBA" id="ARBA00023329"/>
    </source>
</evidence>
<evidence type="ECO:0000256" key="2">
    <source>
        <dbReference type="ARBA" id="ARBA00005263"/>
    </source>
</evidence>
<dbReference type="PROSITE" id="PS00224">
    <property type="entry name" value="CLATHRIN_LIGHT_CHN_1"/>
    <property type="match status" value="1"/>
</dbReference>
<dbReference type="InterPro" id="IPR000996">
    <property type="entry name" value="Clathrin_L-chain"/>
</dbReference>
<keyword evidence="9" id="KW-1185">Reference proteome</keyword>
<keyword evidence="3 6" id="KW-0472">Membrane</keyword>
<sequence length="242" mass="26817">MADDYGFFSSSDNGAPPTDDDPAAAFLAQQESEIAGIENDEGFGALEGAGQLQEEQSPPQSNYDGIGEEAATVNGDMFQAENGQTAQENEEESNGPTDGYAAIAHVDQLRQEPESLRKWREEQKARLEELDSASKAAEAEWRERAKKELEDWHQHQSEQMEKNKANNRIADTVFYEQGNADAIGYVASEEALLAEGEEDSPGSEWERVARLCDFNPKTSKQNKDVSRMRSVLISLKQSPLVR</sequence>
<dbReference type="PANTHER" id="PTHR10639:SF28">
    <property type="entry name" value="CLATHRIN LIGHT CHAIN B"/>
    <property type="match status" value="1"/>
</dbReference>
<reference evidence="8" key="1">
    <citation type="submission" date="2021-01" db="EMBL/GenBank/DDBJ databases">
        <authorList>
            <person name="Zahm M."/>
            <person name="Roques C."/>
            <person name="Cabau C."/>
            <person name="Klopp C."/>
            <person name="Donnadieu C."/>
            <person name="Jouanno E."/>
            <person name="Lampietro C."/>
            <person name="Louis A."/>
            <person name="Herpin A."/>
            <person name="Echchiki A."/>
            <person name="Berthelot C."/>
            <person name="Parey E."/>
            <person name="Roest-Crollius H."/>
            <person name="Braasch I."/>
            <person name="Postlethwait J."/>
            <person name="Bobe J."/>
            <person name="Montfort J."/>
            <person name="Bouchez O."/>
            <person name="Begum T."/>
            <person name="Mejri S."/>
            <person name="Adams A."/>
            <person name="Chen W.-J."/>
            <person name="Guiguen Y."/>
        </authorList>
    </citation>
    <scope>NUCLEOTIDE SEQUENCE</scope>
    <source>
        <tissue evidence="8">Blood</tissue>
    </source>
</reference>
<dbReference type="GO" id="GO:0030132">
    <property type="term" value="C:clathrin coat of coated pit"/>
    <property type="evidence" value="ECO:0007669"/>
    <property type="project" value="InterPro"/>
</dbReference>
<feature type="compositionally biased region" description="Polar residues" evidence="7">
    <location>
        <begin position="53"/>
        <end position="63"/>
    </location>
</feature>
<evidence type="ECO:0000256" key="1">
    <source>
        <dbReference type="ARBA" id="ARBA00004180"/>
    </source>
</evidence>
<comment type="function">
    <text evidence="6">Clathrin is the major protein of the polyhedral coat of coated pits and vesicles.</text>
</comment>
<dbReference type="Pfam" id="PF01086">
    <property type="entry name" value="Clathrin_lg_ch"/>
    <property type="match status" value="1"/>
</dbReference>
<evidence type="ECO:0000256" key="6">
    <source>
        <dbReference type="RuleBase" id="RU363137"/>
    </source>
</evidence>
<keyword evidence="4 6" id="KW-0168">Coated pit</keyword>
<dbReference type="GO" id="GO:0006886">
    <property type="term" value="P:intracellular protein transport"/>
    <property type="evidence" value="ECO:0007669"/>
    <property type="project" value="InterPro"/>
</dbReference>
<gene>
    <name evidence="8" type="ORF">AGOR_G00068360</name>
</gene>
<dbReference type="EMBL" id="JAERUA010000006">
    <property type="protein sequence ID" value="KAI1898053.1"/>
    <property type="molecule type" value="Genomic_DNA"/>
</dbReference>
<dbReference type="PROSITE" id="PS00581">
    <property type="entry name" value="CLATHRIN_LIGHT_CHN_2"/>
    <property type="match status" value="1"/>
</dbReference>
<dbReference type="OrthoDB" id="5512at2759"/>
<evidence type="ECO:0000256" key="7">
    <source>
        <dbReference type="SAM" id="MobiDB-lite"/>
    </source>
</evidence>
<dbReference type="GO" id="GO:0032050">
    <property type="term" value="F:clathrin heavy chain binding"/>
    <property type="evidence" value="ECO:0007669"/>
    <property type="project" value="TreeGrafter"/>
</dbReference>
<comment type="subcellular location">
    <subcellularLocation>
        <location evidence="1 6">Cytoplasmic vesicle membrane</location>
        <topology evidence="1 6">Peripheral membrane protein</topology>
        <orientation evidence="1 6">Cytoplasmic side</orientation>
    </subcellularLocation>
    <subcellularLocation>
        <location evidence="6">Membrane</location>
        <location evidence="6">Coated pit</location>
        <topology evidence="6">Peripheral membrane protein</topology>
        <orientation evidence="6">Cytoplasmic side</orientation>
    </subcellularLocation>
    <text evidence="6">Cytoplasmic face of coated pits and vesicles.</text>
</comment>
<evidence type="ECO:0000313" key="9">
    <source>
        <dbReference type="Proteomes" id="UP000829720"/>
    </source>
</evidence>
<evidence type="ECO:0000256" key="4">
    <source>
        <dbReference type="ARBA" id="ARBA00023176"/>
    </source>
</evidence>
<feature type="region of interest" description="Disordered" evidence="7">
    <location>
        <begin position="128"/>
        <end position="165"/>
    </location>
</feature>
<comment type="similarity">
    <text evidence="2 6">Belongs to the clathrin light chain family.</text>
</comment>
<dbReference type="Proteomes" id="UP000829720">
    <property type="component" value="Unassembled WGS sequence"/>
</dbReference>